<feature type="transmembrane region" description="Helical" evidence="1">
    <location>
        <begin position="228"/>
        <end position="252"/>
    </location>
</feature>
<evidence type="ECO:0000313" key="2">
    <source>
        <dbReference type="EMBL" id="GFR16536.1"/>
    </source>
</evidence>
<feature type="transmembrane region" description="Helical" evidence="1">
    <location>
        <begin position="24"/>
        <end position="47"/>
    </location>
</feature>
<feature type="transmembrane region" description="Helical" evidence="1">
    <location>
        <begin position="53"/>
        <end position="76"/>
    </location>
</feature>
<keyword evidence="1" id="KW-1133">Transmembrane helix</keyword>
<dbReference type="OrthoDB" id="6441194at2759"/>
<feature type="transmembrane region" description="Helical" evidence="1">
    <location>
        <begin position="104"/>
        <end position="123"/>
    </location>
</feature>
<keyword evidence="3" id="KW-1185">Reference proteome</keyword>
<protein>
    <recommendedName>
        <fullName evidence="4">Gustatory receptor</fullName>
    </recommendedName>
</protein>
<feature type="transmembrane region" description="Helical" evidence="1">
    <location>
        <begin position="156"/>
        <end position="177"/>
    </location>
</feature>
<dbReference type="AlphaFoldDB" id="A0A8X6JR56"/>
<organism evidence="2 3">
    <name type="scientific">Trichonephila clavata</name>
    <name type="common">Joro spider</name>
    <name type="synonym">Nephila clavata</name>
    <dbReference type="NCBI Taxonomy" id="2740835"/>
    <lineage>
        <taxon>Eukaryota</taxon>
        <taxon>Metazoa</taxon>
        <taxon>Ecdysozoa</taxon>
        <taxon>Arthropoda</taxon>
        <taxon>Chelicerata</taxon>
        <taxon>Arachnida</taxon>
        <taxon>Araneae</taxon>
        <taxon>Araneomorphae</taxon>
        <taxon>Entelegynae</taxon>
        <taxon>Araneoidea</taxon>
        <taxon>Nephilidae</taxon>
        <taxon>Trichonephila</taxon>
    </lineage>
</organism>
<keyword evidence="1" id="KW-0812">Transmembrane</keyword>
<evidence type="ECO:0008006" key="4">
    <source>
        <dbReference type="Google" id="ProtNLM"/>
    </source>
</evidence>
<feature type="transmembrane region" description="Helical" evidence="1">
    <location>
        <begin position="264"/>
        <end position="280"/>
    </location>
</feature>
<evidence type="ECO:0000313" key="3">
    <source>
        <dbReference type="Proteomes" id="UP000887116"/>
    </source>
</evidence>
<evidence type="ECO:0000256" key="1">
    <source>
        <dbReference type="SAM" id="Phobius"/>
    </source>
</evidence>
<gene>
    <name evidence="2" type="primary">AVEN_81058_1</name>
    <name evidence="2" type="ORF">TNCT_12941</name>
</gene>
<feature type="transmembrane region" description="Helical" evidence="1">
    <location>
        <begin position="340"/>
        <end position="358"/>
    </location>
</feature>
<name>A0A8X6JR56_TRICU</name>
<reference evidence="2" key="1">
    <citation type="submission" date="2020-07" db="EMBL/GenBank/DDBJ databases">
        <title>Multicomponent nature underlies the extraordinary mechanical properties of spider dragline silk.</title>
        <authorList>
            <person name="Kono N."/>
            <person name="Nakamura H."/>
            <person name="Mori M."/>
            <person name="Yoshida Y."/>
            <person name="Ohtoshi R."/>
            <person name="Malay A.D."/>
            <person name="Moran D.A.P."/>
            <person name="Tomita M."/>
            <person name="Numata K."/>
            <person name="Arakawa K."/>
        </authorList>
    </citation>
    <scope>NUCLEOTIDE SEQUENCE</scope>
</reference>
<dbReference type="Proteomes" id="UP000887116">
    <property type="component" value="Unassembled WGS sequence"/>
</dbReference>
<dbReference type="EMBL" id="BMAO01027402">
    <property type="protein sequence ID" value="GFR16536.1"/>
    <property type="molecule type" value="Genomic_DNA"/>
</dbReference>
<proteinExistence type="predicted"/>
<comment type="caution">
    <text evidence="2">The sequence shown here is derived from an EMBL/GenBank/DDBJ whole genome shotgun (WGS) entry which is preliminary data.</text>
</comment>
<accession>A0A8X6JR56</accession>
<sequence>MTAVTILRWFGFVQNQKPSFKNSFIAAILQIAMVVIYLDTSVLYFIAIAHDNLLLKIVVEKLYSISTTMIVMAMLIRKRRSLTSLLYKTFFICHPFSQKMINTVTSCVLILLFSYGATFLIIYKFGGDNYAIVFFFYKIPLESEMLKHLIVYSKSFVYFFFYPTFSNLVVLVFCTACHRCSCSFSNLTKELEKCPSKTFTVDVQIKYLKCRRRIIKLLEKTQDVFSPIMFIICSASFSCCFAMLGQLIFYSYRNGGLSFLSDTLFNSLSALISLISMFWIPGEVPIEMNKFDQTIRKKYELRAVSGVISENSTVERAFFEGQVFVLSACNLIFFTKESVLTVLGTILTYGLLIISLDARSP</sequence>
<keyword evidence="1" id="KW-0472">Membrane</keyword>